<dbReference type="Proteomes" id="UP000646827">
    <property type="component" value="Unassembled WGS sequence"/>
</dbReference>
<dbReference type="EMBL" id="JAEPRB010000009">
    <property type="protein sequence ID" value="KAG2227276.1"/>
    <property type="molecule type" value="Genomic_DNA"/>
</dbReference>
<dbReference type="OrthoDB" id="2379842at2759"/>
<evidence type="ECO:0008006" key="3">
    <source>
        <dbReference type="Google" id="ProtNLM"/>
    </source>
</evidence>
<reference evidence="1 2" key="1">
    <citation type="submission" date="2020-12" db="EMBL/GenBank/DDBJ databases">
        <title>Metabolic potential, ecology and presence of endohyphal bacteria is reflected in genomic diversity of Mucoromycotina.</title>
        <authorList>
            <person name="Muszewska A."/>
            <person name="Okrasinska A."/>
            <person name="Steczkiewicz K."/>
            <person name="Drgas O."/>
            <person name="Orlowska M."/>
            <person name="Perlinska-Lenart U."/>
            <person name="Aleksandrzak-Piekarczyk T."/>
            <person name="Szatraj K."/>
            <person name="Zielenkiewicz U."/>
            <person name="Pilsyk S."/>
            <person name="Malc E."/>
            <person name="Mieczkowski P."/>
            <person name="Kruszewska J.S."/>
            <person name="Biernat P."/>
            <person name="Pawlowska J."/>
        </authorList>
    </citation>
    <scope>NUCLEOTIDE SEQUENCE [LARGE SCALE GENOMIC DNA]</scope>
    <source>
        <strain evidence="1 2">CBS 142.35</strain>
    </source>
</reference>
<gene>
    <name evidence="1" type="ORF">INT45_008520</name>
</gene>
<organism evidence="1 2">
    <name type="scientific">Circinella minor</name>
    <dbReference type="NCBI Taxonomy" id="1195481"/>
    <lineage>
        <taxon>Eukaryota</taxon>
        <taxon>Fungi</taxon>
        <taxon>Fungi incertae sedis</taxon>
        <taxon>Mucoromycota</taxon>
        <taxon>Mucoromycotina</taxon>
        <taxon>Mucoromycetes</taxon>
        <taxon>Mucorales</taxon>
        <taxon>Lichtheimiaceae</taxon>
        <taxon>Circinella</taxon>
    </lineage>
</organism>
<name>A0A8H7SDT2_9FUNG</name>
<protein>
    <recommendedName>
        <fullName evidence="3">OTU domain-containing protein</fullName>
    </recommendedName>
</protein>
<dbReference type="CDD" id="cd22744">
    <property type="entry name" value="OTU"/>
    <property type="match status" value="1"/>
</dbReference>
<evidence type="ECO:0000313" key="2">
    <source>
        <dbReference type="Proteomes" id="UP000646827"/>
    </source>
</evidence>
<dbReference type="Gene3D" id="3.90.70.80">
    <property type="match status" value="1"/>
</dbReference>
<comment type="caution">
    <text evidence="1">The sequence shown here is derived from an EMBL/GenBank/DDBJ whole genome shotgun (WGS) entry which is preliminary data.</text>
</comment>
<accession>A0A8H7SDT2</accession>
<sequence>MEFLENLNNKKKAKNQEEEPLEFFVHPNIPRENIEECVNITSDGFCGYRTIAYHTEGSQDAYMEVKNKMLNCFRVNKSIYEEHYQYMRSKLSNIEEALVYGLEKSIPLTSCPYQYWFTTPYFAQIAADTYRRPVAVYTDDITKKPNSDELVYEPLMYVPFQGPLVNDREPIPIIMQFLNNNHWATIKSKGRIIRIDWPIIDGYCIKAYASMGHTANLRKSISWRYLSIKKRDNEKTAHNEDPIVFD</sequence>
<evidence type="ECO:0000313" key="1">
    <source>
        <dbReference type="EMBL" id="KAG2227276.1"/>
    </source>
</evidence>
<proteinExistence type="predicted"/>
<dbReference type="AlphaFoldDB" id="A0A8H7SDT2"/>
<keyword evidence="2" id="KW-1185">Reference proteome</keyword>